<dbReference type="PROSITE" id="PS51318">
    <property type="entry name" value="TAT"/>
    <property type="match status" value="1"/>
</dbReference>
<comment type="caution">
    <text evidence="2">The sequence shown here is derived from an EMBL/GenBank/DDBJ whole genome shotgun (WGS) entry which is preliminary data.</text>
</comment>
<name>A0A0F9BZ35_9ZZZZ</name>
<feature type="domain" description="DUF4159" evidence="1">
    <location>
        <begin position="79"/>
        <end position="271"/>
    </location>
</feature>
<evidence type="ECO:0000313" key="2">
    <source>
        <dbReference type="EMBL" id="KKK89696.1"/>
    </source>
</evidence>
<reference evidence="2" key="1">
    <citation type="journal article" date="2015" name="Nature">
        <title>Complex archaea that bridge the gap between prokaryotes and eukaryotes.</title>
        <authorList>
            <person name="Spang A."/>
            <person name="Saw J.H."/>
            <person name="Jorgensen S.L."/>
            <person name="Zaremba-Niedzwiedzka K."/>
            <person name="Martijn J."/>
            <person name="Lind A.E."/>
            <person name="van Eijk R."/>
            <person name="Schleper C."/>
            <person name="Guy L."/>
            <person name="Ettema T.J."/>
        </authorList>
    </citation>
    <scope>NUCLEOTIDE SEQUENCE</scope>
</reference>
<protein>
    <recommendedName>
        <fullName evidence="1">DUF4159 domain-containing protein</fullName>
    </recommendedName>
</protein>
<dbReference type="Pfam" id="PF13709">
    <property type="entry name" value="DUF4159"/>
    <property type="match status" value="1"/>
</dbReference>
<dbReference type="AlphaFoldDB" id="A0A0F9BZ35"/>
<dbReference type="EMBL" id="LAZR01049416">
    <property type="protein sequence ID" value="KKK89696.1"/>
    <property type="molecule type" value="Genomic_DNA"/>
</dbReference>
<proteinExistence type="predicted"/>
<dbReference type="InterPro" id="IPR006311">
    <property type="entry name" value="TAT_signal"/>
</dbReference>
<dbReference type="Gene3D" id="3.40.50.12140">
    <property type="entry name" value="Domain of unknown function DUF4159"/>
    <property type="match status" value="1"/>
</dbReference>
<gene>
    <name evidence="2" type="ORF">LCGC14_2730510</name>
</gene>
<dbReference type="InterPro" id="IPR025297">
    <property type="entry name" value="DUF4159"/>
</dbReference>
<accession>A0A0F9BZ35</accession>
<sequence length="273" mass="31387">MRFLDNANDLKDWKREVLKDVRRHLDRREFLKAALIGSATLAGPAFLGAGRVLGAAPKAKDTPKAVKTGTFFFPRMLFHVKDGTGDQWNTDLIGDAILRKRLAELTNVNVSQDPVVVKLADLAHMCRYPFVFATSEGYFDLPKKEENNLKEFLMRGGFIHADDCVLNRTGDRFFRDYCKMIRRLFPDNELRKIPKGHELYHCYFDFPDGALFLQGNKSIGGDFGLFEKGTGRIMTLVTPWDYHCGWCNMFFTKQLNEKSLRMGINIIIYYLTH</sequence>
<evidence type="ECO:0000259" key="1">
    <source>
        <dbReference type="Pfam" id="PF13709"/>
    </source>
</evidence>
<organism evidence="2">
    <name type="scientific">marine sediment metagenome</name>
    <dbReference type="NCBI Taxonomy" id="412755"/>
    <lineage>
        <taxon>unclassified sequences</taxon>
        <taxon>metagenomes</taxon>
        <taxon>ecological metagenomes</taxon>
    </lineage>
</organism>